<evidence type="ECO:0000313" key="1">
    <source>
        <dbReference type="EMBL" id="PIS13710.1"/>
    </source>
</evidence>
<dbReference type="Proteomes" id="UP000230353">
    <property type="component" value="Unassembled WGS sequence"/>
</dbReference>
<reference evidence="2" key="1">
    <citation type="submission" date="2017-09" db="EMBL/GenBank/DDBJ databases">
        <title>Depth-based differentiation of microbial function through sediment-hosted aquifers and enrichment of novel symbionts in the deep terrestrial subsurface.</title>
        <authorList>
            <person name="Probst A.J."/>
            <person name="Ladd B."/>
            <person name="Jarett J.K."/>
            <person name="Geller-Mcgrath D.E."/>
            <person name="Sieber C.M.K."/>
            <person name="Emerson J.B."/>
            <person name="Anantharaman K."/>
            <person name="Thomas B.C."/>
            <person name="Malmstrom R."/>
            <person name="Stieglmeier M."/>
            <person name="Klingl A."/>
            <person name="Woyke T."/>
            <person name="Ryan C.M."/>
            <person name="Banfield J.F."/>
        </authorList>
    </citation>
    <scope>NUCLEOTIDE SEQUENCE [LARGE SCALE GENOMIC DNA]</scope>
</reference>
<organism evidence="1 2">
    <name type="scientific">Candidatus Tagabacteria bacterium CG09_land_8_20_14_0_10_41_14</name>
    <dbReference type="NCBI Taxonomy" id="1975021"/>
    <lineage>
        <taxon>Bacteria</taxon>
        <taxon>Candidatus Tagaibacteriota</taxon>
    </lineage>
</organism>
<accession>A0A2H0WM26</accession>
<evidence type="ECO:0000313" key="2">
    <source>
        <dbReference type="Proteomes" id="UP000230353"/>
    </source>
</evidence>
<protein>
    <submittedName>
        <fullName evidence="1">Uncharacterized protein</fullName>
    </submittedName>
</protein>
<comment type="caution">
    <text evidence="1">The sequence shown here is derived from an EMBL/GenBank/DDBJ whole genome shotgun (WGS) entry which is preliminary data.</text>
</comment>
<dbReference type="AlphaFoldDB" id="A0A2H0WM26"/>
<dbReference type="EMBL" id="PEZL01000005">
    <property type="protein sequence ID" value="PIS13710.1"/>
    <property type="molecule type" value="Genomic_DNA"/>
</dbReference>
<gene>
    <name evidence="1" type="ORF">COT67_00345</name>
</gene>
<sequence>MSFYPSSGQLRFFLARFLSSRNFKNDSSVLKIGTVLKPFTKGLALLSSDRCTTHTFLVNINALPSS</sequence>
<name>A0A2H0WM26_9BACT</name>
<proteinExistence type="predicted"/>